<feature type="active site" evidence="12">
    <location>
        <position position="85"/>
    </location>
</feature>
<dbReference type="GO" id="GO:0004252">
    <property type="term" value="F:serine-type endopeptidase activity"/>
    <property type="evidence" value="ECO:0007669"/>
    <property type="project" value="InterPro"/>
</dbReference>
<dbReference type="PRINTS" id="PR00727">
    <property type="entry name" value="LEADERPTASE"/>
</dbReference>
<dbReference type="PANTHER" id="PTHR43390">
    <property type="entry name" value="SIGNAL PEPTIDASE I"/>
    <property type="match status" value="1"/>
</dbReference>
<dbReference type="CDD" id="cd06530">
    <property type="entry name" value="S26_SPase_I"/>
    <property type="match status" value="1"/>
</dbReference>
<dbReference type="GO" id="GO:0006465">
    <property type="term" value="P:signal peptide processing"/>
    <property type="evidence" value="ECO:0007669"/>
    <property type="project" value="InterPro"/>
</dbReference>
<evidence type="ECO:0000256" key="6">
    <source>
        <dbReference type="ARBA" id="ARBA00022475"/>
    </source>
</evidence>
<dbReference type="PROSITE" id="PS00761">
    <property type="entry name" value="SPASE_I_3"/>
    <property type="match status" value="1"/>
</dbReference>
<dbReference type="InterPro" id="IPR019757">
    <property type="entry name" value="Pept_S26A_signal_pept_1_Lys-AS"/>
</dbReference>
<evidence type="ECO:0000313" key="16">
    <source>
        <dbReference type="EMBL" id="VFP82826.1"/>
    </source>
</evidence>
<keyword evidence="9 13" id="KW-0378">Hydrolase</keyword>
<evidence type="ECO:0000256" key="14">
    <source>
        <dbReference type="RuleBase" id="RU362042"/>
    </source>
</evidence>
<evidence type="ECO:0000256" key="5">
    <source>
        <dbReference type="ARBA" id="ARBA00019232"/>
    </source>
</evidence>
<dbReference type="PROSITE" id="PS00501">
    <property type="entry name" value="SPASE_I_1"/>
    <property type="match status" value="1"/>
</dbReference>
<dbReference type="Proteomes" id="UP000294368">
    <property type="component" value="Chromosome"/>
</dbReference>
<feature type="domain" description="Peptidase S26" evidence="15">
    <location>
        <begin position="55"/>
        <end position="295"/>
    </location>
</feature>
<keyword evidence="6" id="KW-1003">Cell membrane</keyword>
<dbReference type="InterPro" id="IPR019766">
    <property type="entry name" value="Sign_pep_all-beta_subdom"/>
</dbReference>
<proteinExistence type="inferred from homology"/>
<dbReference type="PROSITE" id="PS00760">
    <property type="entry name" value="SPASE_I_2"/>
    <property type="match status" value="1"/>
</dbReference>
<comment type="subcellular location">
    <subcellularLocation>
        <location evidence="2">Cell membrane</location>
        <topology evidence="2">Multi-pass membrane protein</topology>
    </subcellularLocation>
    <subcellularLocation>
        <location evidence="14">Membrane</location>
        <topology evidence="14">Multi-pass membrane protein</topology>
    </subcellularLocation>
</comment>
<evidence type="ECO:0000256" key="1">
    <source>
        <dbReference type="ARBA" id="ARBA00000677"/>
    </source>
</evidence>
<reference evidence="16 17" key="1">
    <citation type="submission" date="2019-02" db="EMBL/GenBank/DDBJ databases">
        <authorList>
            <person name="Manzano-Marin A."/>
            <person name="Manzano-Marin A."/>
        </authorList>
    </citation>
    <scope>NUCLEOTIDE SEQUENCE [LARGE SCALE GENOMIC DNA]</scope>
    <source>
        <strain evidence="16 17">ErCikochiana</strain>
    </source>
</reference>
<dbReference type="GO" id="GO:0009003">
    <property type="term" value="F:signal peptidase activity"/>
    <property type="evidence" value="ECO:0007669"/>
    <property type="project" value="UniProtKB-EC"/>
</dbReference>
<evidence type="ECO:0000256" key="4">
    <source>
        <dbReference type="ARBA" id="ARBA00013208"/>
    </source>
</evidence>
<organism evidence="16 17">
    <name type="scientific">Candidatus Erwinia haradaeae</name>
    <dbReference type="NCBI Taxonomy" id="1922217"/>
    <lineage>
        <taxon>Bacteria</taxon>
        <taxon>Pseudomonadati</taxon>
        <taxon>Pseudomonadota</taxon>
        <taxon>Gammaproteobacteria</taxon>
        <taxon>Enterobacterales</taxon>
        <taxon>Erwiniaceae</taxon>
        <taxon>Erwinia</taxon>
    </lineage>
</organism>
<keyword evidence="7 13" id="KW-0645">Protease</keyword>
<evidence type="ECO:0000259" key="15">
    <source>
        <dbReference type="Pfam" id="PF10502"/>
    </source>
</evidence>
<evidence type="ECO:0000256" key="3">
    <source>
        <dbReference type="ARBA" id="ARBA00009370"/>
    </source>
</evidence>
<dbReference type="OrthoDB" id="9815782at2"/>
<dbReference type="InterPro" id="IPR019756">
    <property type="entry name" value="Pept_S26A_signal_pept_1_Ser-AS"/>
</dbReference>
<dbReference type="EC" id="3.4.21.89" evidence="4 13"/>
<dbReference type="NCBIfam" id="TIGR02227">
    <property type="entry name" value="sigpep_I_bact"/>
    <property type="match status" value="2"/>
</dbReference>
<evidence type="ECO:0000313" key="17">
    <source>
        <dbReference type="Proteomes" id="UP000294368"/>
    </source>
</evidence>
<dbReference type="InterPro" id="IPR019533">
    <property type="entry name" value="Peptidase_S26"/>
</dbReference>
<sequence length="318" mass="36566">MAYTFTLFLIIATISSGVLWCISVLQRVRMQRLQNIDHYSTKIKRTKKNTLIGWIDNIASLFPVFFLVLLVRSFIYEPFQIPSGSMMPTLLIGDFILVKKYAYGIKNPITQNTWISTGRPKRGDVVVFKYPHDQSQDYIKRVIGLPGDVVTYNPCKKTLSVQPACIDQKNCQNLLAVTYSDASQHDKQVFIDSIDKDISNSFDAQIFKDPRIGDPYLVIRTETLGDVKHQILLMIGERYVSEDCNQQTIKQKTITWLVPENMYFMMGDNRDNSSDSRYWGFVPEHNLVGQAIAVWMSLDKKQGQWPTGWRLNHLGSIH</sequence>
<dbReference type="AlphaFoldDB" id="A0A451D985"/>
<dbReference type="PANTHER" id="PTHR43390:SF1">
    <property type="entry name" value="CHLOROPLAST PROCESSING PEPTIDASE"/>
    <property type="match status" value="1"/>
</dbReference>
<evidence type="ECO:0000256" key="2">
    <source>
        <dbReference type="ARBA" id="ARBA00004651"/>
    </source>
</evidence>
<dbReference type="RefSeq" id="WP_157988257.1">
    <property type="nucleotide sequence ID" value="NZ_LR217715.1"/>
</dbReference>
<evidence type="ECO:0000256" key="7">
    <source>
        <dbReference type="ARBA" id="ARBA00022670"/>
    </source>
</evidence>
<dbReference type="InterPro" id="IPR036286">
    <property type="entry name" value="LexA/Signal_pep-like_sf"/>
</dbReference>
<evidence type="ECO:0000256" key="10">
    <source>
        <dbReference type="ARBA" id="ARBA00022989"/>
    </source>
</evidence>
<keyword evidence="10 13" id="KW-1133">Transmembrane helix</keyword>
<evidence type="ECO:0000256" key="8">
    <source>
        <dbReference type="ARBA" id="ARBA00022692"/>
    </source>
</evidence>
<dbReference type="Gene3D" id="2.170.230.10">
    <property type="match status" value="1"/>
</dbReference>
<accession>A0A451D985</accession>
<dbReference type="InterPro" id="IPR000223">
    <property type="entry name" value="Pept_S26A_signal_pept_1"/>
</dbReference>
<dbReference type="NCBIfam" id="NF008114">
    <property type="entry name" value="PRK10861.1"/>
    <property type="match status" value="1"/>
</dbReference>
<evidence type="ECO:0000256" key="9">
    <source>
        <dbReference type="ARBA" id="ARBA00022801"/>
    </source>
</evidence>
<dbReference type="Gene3D" id="2.10.109.10">
    <property type="entry name" value="Umud Fragment, subunit A"/>
    <property type="match status" value="1"/>
</dbReference>
<dbReference type="EMBL" id="LR217715">
    <property type="protein sequence ID" value="VFP82826.1"/>
    <property type="molecule type" value="Genomic_DNA"/>
</dbReference>
<comment type="similarity">
    <text evidence="3 14">Belongs to the peptidase S26 family.</text>
</comment>
<gene>
    <name evidence="16" type="primary">lepB</name>
    <name evidence="16" type="ORF">ERCIKOCA2762_075</name>
</gene>
<feature type="active site" evidence="12">
    <location>
        <position position="140"/>
    </location>
</feature>
<feature type="transmembrane region" description="Helical" evidence="13">
    <location>
        <begin position="6"/>
        <end position="25"/>
    </location>
</feature>
<dbReference type="GO" id="GO:0005886">
    <property type="term" value="C:plasma membrane"/>
    <property type="evidence" value="ECO:0007669"/>
    <property type="project" value="UniProtKB-SubCell"/>
</dbReference>
<dbReference type="InterPro" id="IPR019758">
    <property type="entry name" value="Pept_S26A_signal_pept_1_CS"/>
</dbReference>
<keyword evidence="8 13" id="KW-0812">Transmembrane</keyword>
<protein>
    <recommendedName>
        <fullName evidence="5 13">Signal peptidase I</fullName>
        <ecNumber evidence="4 13">3.4.21.89</ecNumber>
    </recommendedName>
</protein>
<evidence type="ECO:0000256" key="13">
    <source>
        <dbReference type="RuleBase" id="RU003993"/>
    </source>
</evidence>
<name>A0A451D985_9GAMM</name>
<dbReference type="SUPFAM" id="SSF51306">
    <property type="entry name" value="LexA/Signal peptidase"/>
    <property type="match status" value="1"/>
</dbReference>
<dbReference type="Pfam" id="PF10502">
    <property type="entry name" value="Peptidase_S26"/>
    <property type="match status" value="1"/>
</dbReference>
<keyword evidence="11 13" id="KW-0472">Membrane</keyword>
<evidence type="ECO:0000256" key="12">
    <source>
        <dbReference type="PIRSR" id="PIRSR600223-1"/>
    </source>
</evidence>
<feature type="transmembrane region" description="Helical" evidence="13">
    <location>
        <begin position="51"/>
        <end position="75"/>
    </location>
</feature>
<comment type="catalytic activity">
    <reaction evidence="1 13">
        <text>Cleavage of hydrophobic, N-terminal signal or leader sequences from secreted and periplasmic proteins.</text>
        <dbReference type="EC" id="3.4.21.89"/>
    </reaction>
</comment>
<evidence type="ECO:0000256" key="11">
    <source>
        <dbReference type="ARBA" id="ARBA00023136"/>
    </source>
</evidence>